<keyword evidence="5" id="KW-0862">Zinc</keyword>
<dbReference type="InterPro" id="IPR036236">
    <property type="entry name" value="Znf_C2H2_sf"/>
</dbReference>
<dbReference type="GO" id="GO:0005634">
    <property type="term" value="C:nucleus"/>
    <property type="evidence" value="ECO:0007669"/>
    <property type="project" value="UniProtKB-SubCell"/>
</dbReference>
<dbReference type="SMART" id="SM00355">
    <property type="entry name" value="ZnF_C2H2"/>
    <property type="match status" value="2"/>
</dbReference>
<dbReference type="Proteomes" id="UP000270296">
    <property type="component" value="Unassembled WGS sequence"/>
</dbReference>
<gene>
    <name evidence="13" type="ORF">SBAD_LOCUS7641</name>
</gene>
<sequence length="189" mass="21130">MFRLQPKKYTTANPLWPSAVLSTSSVAALISDMFQDSRQRIVAPVPIRPIARDLLLYHQPRFLPLPQYCQTGEATRSSNGLQANFFVLRSGIDLLSTQRPHVDGTYMTAVMTTGGEKPFKCHVCSKAFADKSNLRAHVQTHSGVKPFACRKCGRTFALKSYLSKHEESACQSRLNRPISFEKIDSLVSL</sequence>
<dbReference type="Pfam" id="PF00096">
    <property type="entry name" value="zf-C2H2"/>
    <property type="match status" value="2"/>
</dbReference>
<dbReference type="WBParaSite" id="SBAD_0000793201-mRNA-1">
    <property type="protein sequence ID" value="SBAD_0000793201-mRNA-1"/>
    <property type="gene ID" value="SBAD_0000793201"/>
</dbReference>
<dbReference type="PANTHER" id="PTHR24388:SF100">
    <property type="entry name" value="ZINC FINGER PROTEIN 423"/>
    <property type="match status" value="1"/>
</dbReference>
<dbReference type="EMBL" id="UZAM01010803">
    <property type="protein sequence ID" value="VDP13804.1"/>
    <property type="molecule type" value="Genomic_DNA"/>
</dbReference>
<keyword evidence="4 11" id="KW-0863">Zinc-finger</keyword>
<evidence type="ECO:0000256" key="3">
    <source>
        <dbReference type="ARBA" id="ARBA00022737"/>
    </source>
</evidence>
<reference evidence="15" key="1">
    <citation type="submission" date="2016-06" db="UniProtKB">
        <authorList>
            <consortium name="WormBaseParasite"/>
        </authorList>
    </citation>
    <scope>IDENTIFICATION</scope>
</reference>
<evidence type="ECO:0000313" key="13">
    <source>
        <dbReference type="EMBL" id="VDP13804.1"/>
    </source>
</evidence>
<dbReference type="AlphaFoldDB" id="A0A183IVJ4"/>
<evidence type="ECO:0000256" key="11">
    <source>
        <dbReference type="PROSITE-ProRule" id="PRU00042"/>
    </source>
</evidence>
<dbReference type="InterPro" id="IPR050527">
    <property type="entry name" value="Snail/Krueppel_Znf"/>
</dbReference>
<dbReference type="FunFam" id="3.30.160.60:FF:000130">
    <property type="entry name" value="Spalt-like transcription factor 4"/>
    <property type="match status" value="1"/>
</dbReference>
<evidence type="ECO:0000313" key="15">
    <source>
        <dbReference type="WBParaSite" id="SBAD_0000793201-mRNA-1"/>
    </source>
</evidence>
<organism evidence="15">
    <name type="scientific">Soboliphyme baturini</name>
    <dbReference type="NCBI Taxonomy" id="241478"/>
    <lineage>
        <taxon>Eukaryota</taxon>
        <taxon>Metazoa</taxon>
        <taxon>Ecdysozoa</taxon>
        <taxon>Nematoda</taxon>
        <taxon>Enoplea</taxon>
        <taxon>Dorylaimia</taxon>
        <taxon>Dioctophymatida</taxon>
        <taxon>Dioctophymatoidea</taxon>
        <taxon>Soboliphymatidae</taxon>
        <taxon>Soboliphyme</taxon>
    </lineage>
</organism>
<dbReference type="Gene3D" id="3.30.160.60">
    <property type="entry name" value="Classic Zinc Finger"/>
    <property type="match status" value="2"/>
</dbReference>
<dbReference type="GO" id="GO:0000981">
    <property type="term" value="F:DNA-binding transcription factor activity, RNA polymerase II-specific"/>
    <property type="evidence" value="ECO:0007669"/>
    <property type="project" value="TreeGrafter"/>
</dbReference>
<dbReference type="PROSITE" id="PS00028">
    <property type="entry name" value="ZINC_FINGER_C2H2_1"/>
    <property type="match status" value="1"/>
</dbReference>
<keyword evidence="7" id="KW-0238">DNA-binding</keyword>
<protein>
    <submittedName>
        <fullName evidence="15">C2H2-type domain-containing protein</fullName>
    </submittedName>
</protein>
<dbReference type="PANTHER" id="PTHR24388">
    <property type="entry name" value="ZINC FINGER PROTEIN"/>
    <property type="match status" value="1"/>
</dbReference>
<dbReference type="OrthoDB" id="5428132at2759"/>
<dbReference type="SUPFAM" id="SSF57667">
    <property type="entry name" value="beta-beta-alpha zinc fingers"/>
    <property type="match status" value="1"/>
</dbReference>
<evidence type="ECO:0000259" key="12">
    <source>
        <dbReference type="PROSITE" id="PS50157"/>
    </source>
</evidence>
<feature type="domain" description="C2H2-type" evidence="12">
    <location>
        <begin position="119"/>
        <end position="146"/>
    </location>
</feature>
<evidence type="ECO:0000256" key="9">
    <source>
        <dbReference type="ARBA" id="ARBA00023242"/>
    </source>
</evidence>
<dbReference type="PROSITE" id="PS50157">
    <property type="entry name" value="ZINC_FINGER_C2H2_2"/>
    <property type="match status" value="2"/>
</dbReference>
<evidence type="ECO:0000256" key="1">
    <source>
        <dbReference type="ARBA" id="ARBA00004123"/>
    </source>
</evidence>
<keyword evidence="6" id="KW-0805">Transcription regulation</keyword>
<proteinExistence type="inferred from homology"/>
<evidence type="ECO:0000256" key="8">
    <source>
        <dbReference type="ARBA" id="ARBA00023163"/>
    </source>
</evidence>
<dbReference type="GO" id="GO:0008270">
    <property type="term" value="F:zinc ion binding"/>
    <property type="evidence" value="ECO:0007669"/>
    <property type="project" value="UniProtKB-KW"/>
</dbReference>
<accession>A0A183IVJ4</accession>
<comment type="similarity">
    <text evidence="10">Belongs to the snail C2H2-type zinc-finger protein family.</text>
</comment>
<dbReference type="GO" id="GO:0000978">
    <property type="term" value="F:RNA polymerase II cis-regulatory region sequence-specific DNA binding"/>
    <property type="evidence" value="ECO:0007669"/>
    <property type="project" value="TreeGrafter"/>
</dbReference>
<reference evidence="13 14" key="2">
    <citation type="submission" date="2018-11" db="EMBL/GenBank/DDBJ databases">
        <authorList>
            <consortium name="Pathogen Informatics"/>
        </authorList>
    </citation>
    <scope>NUCLEOTIDE SEQUENCE [LARGE SCALE GENOMIC DNA]</scope>
</reference>
<dbReference type="FunFam" id="3.30.160.60:FF:000207">
    <property type="entry name" value="zinc finger protein SNAI2"/>
    <property type="match status" value="1"/>
</dbReference>
<name>A0A183IVJ4_9BILA</name>
<keyword evidence="2" id="KW-0479">Metal-binding</keyword>
<evidence type="ECO:0000256" key="5">
    <source>
        <dbReference type="ARBA" id="ARBA00022833"/>
    </source>
</evidence>
<evidence type="ECO:0000313" key="14">
    <source>
        <dbReference type="Proteomes" id="UP000270296"/>
    </source>
</evidence>
<dbReference type="GO" id="GO:2000177">
    <property type="term" value="P:regulation of neural precursor cell proliferation"/>
    <property type="evidence" value="ECO:0007669"/>
    <property type="project" value="UniProtKB-ARBA"/>
</dbReference>
<evidence type="ECO:0000256" key="6">
    <source>
        <dbReference type="ARBA" id="ARBA00023015"/>
    </source>
</evidence>
<dbReference type="GO" id="GO:0055059">
    <property type="term" value="P:asymmetric neuroblast division"/>
    <property type="evidence" value="ECO:0007669"/>
    <property type="project" value="UniProtKB-ARBA"/>
</dbReference>
<comment type="subcellular location">
    <subcellularLocation>
        <location evidence="1">Nucleus</location>
    </subcellularLocation>
</comment>
<keyword evidence="14" id="KW-1185">Reference proteome</keyword>
<dbReference type="InterPro" id="IPR013087">
    <property type="entry name" value="Znf_C2H2_type"/>
</dbReference>
<evidence type="ECO:0000256" key="4">
    <source>
        <dbReference type="ARBA" id="ARBA00022771"/>
    </source>
</evidence>
<evidence type="ECO:0000256" key="10">
    <source>
        <dbReference type="ARBA" id="ARBA00037948"/>
    </source>
</evidence>
<feature type="domain" description="C2H2-type" evidence="12">
    <location>
        <begin position="147"/>
        <end position="177"/>
    </location>
</feature>
<keyword evidence="9" id="KW-0539">Nucleus</keyword>
<evidence type="ECO:0000256" key="2">
    <source>
        <dbReference type="ARBA" id="ARBA00022723"/>
    </source>
</evidence>
<evidence type="ECO:0000256" key="7">
    <source>
        <dbReference type="ARBA" id="ARBA00023125"/>
    </source>
</evidence>
<keyword evidence="8" id="KW-0804">Transcription</keyword>
<keyword evidence="3" id="KW-0677">Repeat</keyword>